<evidence type="ECO:0000313" key="7">
    <source>
        <dbReference type="EMBL" id="MBC8557693.1"/>
    </source>
</evidence>
<evidence type="ECO:0000256" key="5">
    <source>
        <dbReference type="ARBA" id="ARBA00023136"/>
    </source>
</evidence>
<gene>
    <name evidence="7" type="ORF">H8700_08235</name>
</gene>
<dbReference type="InterPro" id="IPR017039">
    <property type="entry name" value="Virul_fac_BrkB"/>
</dbReference>
<proteinExistence type="predicted"/>
<feature type="transmembrane region" description="Helical" evidence="6">
    <location>
        <begin position="209"/>
        <end position="226"/>
    </location>
</feature>
<sequence>MKKKITLQKIPLKRITAALSQKTFSAYAAQTAFFLMLSFFPFLIFCFALLRNTPLTEDMFIRFLLTIVPLSFQDFFSTIIHDIYNNSSTSVVSITIISAIWLSSKSFLSLTQGINRIYDCKESRNYILLRVFCFFYSILFAIVILAVLALLVFGNQIHHFFLRHIPILSAISLPLINFKNMISIPLLFLTFSSLYFLMPSKRIAFRYHIPGAVFSTVGWLALSYLYSFYADHLSNYSSFYGTMTTIALLMIWLYFCMYLFFLGGLLNNFLYQRKIKIENESV</sequence>
<organism evidence="7 8">
    <name type="scientific">Jutongia hominis</name>
    <dbReference type="NCBI Taxonomy" id="2763664"/>
    <lineage>
        <taxon>Bacteria</taxon>
        <taxon>Bacillati</taxon>
        <taxon>Bacillota</taxon>
        <taxon>Clostridia</taxon>
        <taxon>Lachnospirales</taxon>
        <taxon>Lachnospiraceae</taxon>
        <taxon>Jutongia</taxon>
    </lineage>
</organism>
<comment type="caution">
    <text evidence="7">The sequence shown here is derived from an EMBL/GenBank/DDBJ whole genome shotgun (WGS) entry which is preliminary data.</text>
</comment>
<dbReference type="RefSeq" id="WP_249305005.1">
    <property type="nucleotide sequence ID" value="NZ_JACRSW010000031.1"/>
</dbReference>
<evidence type="ECO:0000256" key="3">
    <source>
        <dbReference type="ARBA" id="ARBA00022692"/>
    </source>
</evidence>
<feature type="transmembrane region" description="Helical" evidence="6">
    <location>
        <begin position="128"/>
        <end position="153"/>
    </location>
</feature>
<keyword evidence="2" id="KW-1003">Cell membrane</keyword>
<keyword evidence="5 6" id="KW-0472">Membrane</keyword>
<evidence type="ECO:0000313" key="8">
    <source>
        <dbReference type="Proteomes" id="UP000637513"/>
    </source>
</evidence>
<keyword evidence="4 6" id="KW-1133">Transmembrane helix</keyword>
<accession>A0ABR7MWX4</accession>
<dbReference type="PANTHER" id="PTHR30213">
    <property type="entry name" value="INNER MEMBRANE PROTEIN YHJD"/>
    <property type="match status" value="1"/>
</dbReference>
<feature type="transmembrane region" description="Helical" evidence="6">
    <location>
        <begin position="90"/>
        <end position="108"/>
    </location>
</feature>
<dbReference type="Proteomes" id="UP000637513">
    <property type="component" value="Unassembled WGS sequence"/>
</dbReference>
<reference evidence="7 8" key="1">
    <citation type="submission" date="2020-08" db="EMBL/GenBank/DDBJ databases">
        <title>Genome public.</title>
        <authorList>
            <person name="Liu C."/>
            <person name="Sun Q."/>
        </authorList>
    </citation>
    <scope>NUCLEOTIDE SEQUENCE [LARGE SCALE GENOMIC DNA]</scope>
    <source>
        <strain evidence="7 8">BX3</strain>
    </source>
</reference>
<feature type="transmembrane region" description="Helical" evidence="6">
    <location>
        <begin position="173"/>
        <end position="197"/>
    </location>
</feature>
<dbReference type="EMBL" id="JACRSW010000031">
    <property type="protein sequence ID" value="MBC8557693.1"/>
    <property type="molecule type" value="Genomic_DNA"/>
</dbReference>
<comment type="subcellular location">
    <subcellularLocation>
        <location evidence="1">Cell membrane</location>
        <topology evidence="1">Multi-pass membrane protein</topology>
    </subcellularLocation>
</comment>
<dbReference type="NCBIfam" id="TIGR00765">
    <property type="entry name" value="yihY_not_rbn"/>
    <property type="match status" value="1"/>
</dbReference>
<feature type="transmembrane region" description="Helical" evidence="6">
    <location>
        <begin position="246"/>
        <end position="266"/>
    </location>
</feature>
<evidence type="ECO:0000256" key="1">
    <source>
        <dbReference type="ARBA" id="ARBA00004651"/>
    </source>
</evidence>
<evidence type="ECO:0000256" key="6">
    <source>
        <dbReference type="SAM" id="Phobius"/>
    </source>
</evidence>
<dbReference type="PANTHER" id="PTHR30213:SF0">
    <property type="entry name" value="UPF0761 MEMBRANE PROTEIN YIHY"/>
    <property type="match status" value="1"/>
</dbReference>
<evidence type="ECO:0000256" key="4">
    <source>
        <dbReference type="ARBA" id="ARBA00022989"/>
    </source>
</evidence>
<keyword evidence="3 6" id="KW-0812">Transmembrane</keyword>
<protein>
    <submittedName>
        <fullName evidence="7">YihY/virulence factor BrkB family protein</fullName>
    </submittedName>
</protein>
<evidence type="ECO:0000256" key="2">
    <source>
        <dbReference type="ARBA" id="ARBA00022475"/>
    </source>
</evidence>
<dbReference type="Pfam" id="PF03631">
    <property type="entry name" value="Virul_fac_BrkB"/>
    <property type="match status" value="1"/>
</dbReference>
<feature type="transmembrane region" description="Helical" evidence="6">
    <location>
        <begin position="62"/>
        <end position="84"/>
    </location>
</feature>
<feature type="transmembrane region" description="Helical" evidence="6">
    <location>
        <begin position="27"/>
        <end position="50"/>
    </location>
</feature>
<dbReference type="PIRSF" id="PIRSF035875">
    <property type="entry name" value="RNase_BN"/>
    <property type="match status" value="1"/>
</dbReference>
<keyword evidence="8" id="KW-1185">Reference proteome</keyword>
<name>A0ABR7MWX4_9FIRM</name>